<feature type="repeat" description="TPR" evidence="8">
    <location>
        <begin position="341"/>
        <end position="374"/>
    </location>
</feature>
<evidence type="ECO:0000259" key="10">
    <source>
        <dbReference type="PROSITE" id="PS50059"/>
    </source>
</evidence>
<dbReference type="Pfam" id="PF13181">
    <property type="entry name" value="TPR_8"/>
    <property type="match status" value="1"/>
</dbReference>
<evidence type="ECO:0000256" key="2">
    <source>
        <dbReference type="ARBA" id="ARBA00013194"/>
    </source>
</evidence>
<evidence type="ECO:0000256" key="5">
    <source>
        <dbReference type="ARBA" id="ARBA00023110"/>
    </source>
</evidence>
<proteinExistence type="predicted"/>
<evidence type="ECO:0000256" key="9">
    <source>
        <dbReference type="SAM" id="MobiDB-lite"/>
    </source>
</evidence>
<feature type="domain" description="PPIase FKBP-type" evidence="10">
    <location>
        <begin position="36"/>
        <end position="126"/>
    </location>
</feature>
<keyword evidence="4 8" id="KW-0802">TPR repeat</keyword>
<dbReference type="FunFam" id="3.10.50.40:FF:000056">
    <property type="entry name" value="Peptidylprolyl isomerase"/>
    <property type="match status" value="1"/>
</dbReference>
<dbReference type="EMBL" id="VSWD01000005">
    <property type="protein sequence ID" value="KAK3101889.1"/>
    <property type="molecule type" value="Genomic_DNA"/>
</dbReference>
<accession>A0AA88YMX6</accession>
<dbReference type="PANTHER" id="PTHR46512:SF9">
    <property type="entry name" value="PEPTIDYLPROLYL ISOMERASE"/>
    <property type="match status" value="1"/>
</dbReference>
<comment type="caution">
    <text evidence="11">The sequence shown here is derived from an EMBL/GenBank/DDBJ whole genome shotgun (WGS) entry which is preliminary data.</text>
</comment>
<dbReference type="PROSITE" id="PS50059">
    <property type="entry name" value="FKBP_PPIASE"/>
    <property type="match status" value="2"/>
</dbReference>
<gene>
    <name evidence="11" type="ORF">FSP39_007078</name>
</gene>
<dbReference type="InterPro" id="IPR046357">
    <property type="entry name" value="PPIase_dom_sf"/>
</dbReference>
<dbReference type="Gene3D" id="1.25.40.10">
    <property type="entry name" value="Tetratricopeptide repeat domain"/>
    <property type="match status" value="1"/>
</dbReference>
<dbReference type="FunFam" id="1.25.40.10:FF:000008">
    <property type="entry name" value="Peptidylprolyl isomerase"/>
    <property type="match status" value="1"/>
</dbReference>
<feature type="compositionally biased region" description="Basic and acidic residues" evidence="9">
    <location>
        <begin position="486"/>
        <end position="496"/>
    </location>
</feature>
<dbReference type="InterPro" id="IPR050754">
    <property type="entry name" value="FKBP4/5/8-like"/>
</dbReference>
<dbReference type="InterPro" id="IPR011990">
    <property type="entry name" value="TPR-like_helical_dom_sf"/>
</dbReference>
<dbReference type="InterPro" id="IPR019734">
    <property type="entry name" value="TPR_rpt"/>
</dbReference>
<dbReference type="Gene3D" id="3.10.50.40">
    <property type="match status" value="2"/>
</dbReference>
<name>A0AA88YMX6_PINIB</name>
<dbReference type="Proteomes" id="UP001186944">
    <property type="component" value="Unassembled WGS sequence"/>
</dbReference>
<feature type="compositionally biased region" description="Basic and acidic residues" evidence="9">
    <location>
        <begin position="465"/>
        <end position="477"/>
    </location>
</feature>
<dbReference type="PANTHER" id="PTHR46512">
    <property type="entry name" value="PEPTIDYLPROLYL ISOMERASE"/>
    <property type="match status" value="1"/>
</dbReference>
<feature type="region of interest" description="Disordered" evidence="9">
    <location>
        <begin position="454"/>
        <end position="496"/>
    </location>
</feature>
<keyword evidence="5 7" id="KW-0697">Rotamase</keyword>
<dbReference type="SMART" id="SM00028">
    <property type="entry name" value="TPR"/>
    <property type="match status" value="3"/>
</dbReference>
<evidence type="ECO:0000313" key="12">
    <source>
        <dbReference type="Proteomes" id="UP001186944"/>
    </source>
</evidence>
<evidence type="ECO:0000256" key="4">
    <source>
        <dbReference type="ARBA" id="ARBA00022803"/>
    </source>
</evidence>
<evidence type="ECO:0000256" key="1">
    <source>
        <dbReference type="ARBA" id="ARBA00000971"/>
    </source>
</evidence>
<keyword evidence="6 7" id="KW-0413">Isomerase</keyword>
<dbReference type="SUPFAM" id="SSF48452">
    <property type="entry name" value="TPR-like"/>
    <property type="match status" value="1"/>
</dbReference>
<evidence type="ECO:0000256" key="7">
    <source>
        <dbReference type="PROSITE-ProRule" id="PRU00277"/>
    </source>
</evidence>
<feature type="domain" description="PPIase FKBP-type" evidence="10">
    <location>
        <begin position="155"/>
        <end position="241"/>
    </location>
</feature>
<dbReference type="Pfam" id="PF00254">
    <property type="entry name" value="FKBP_C"/>
    <property type="match status" value="2"/>
</dbReference>
<keyword evidence="12" id="KW-1185">Reference proteome</keyword>
<dbReference type="GO" id="GO:0003755">
    <property type="term" value="F:peptidyl-prolyl cis-trans isomerase activity"/>
    <property type="evidence" value="ECO:0007669"/>
    <property type="project" value="UniProtKB-KW"/>
</dbReference>
<comment type="catalytic activity">
    <reaction evidence="1 7">
        <text>[protein]-peptidylproline (omega=180) = [protein]-peptidylproline (omega=0)</text>
        <dbReference type="Rhea" id="RHEA:16237"/>
        <dbReference type="Rhea" id="RHEA-COMP:10747"/>
        <dbReference type="Rhea" id="RHEA-COMP:10748"/>
        <dbReference type="ChEBI" id="CHEBI:83833"/>
        <dbReference type="ChEBI" id="CHEBI:83834"/>
        <dbReference type="EC" id="5.2.1.8"/>
    </reaction>
</comment>
<dbReference type="SUPFAM" id="SSF54534">
    <property type="entry name" value="FKBP-like"/>
    <property type="match status" value="2"/>
</dbReference>
<dbReference type="EC" id="5.2.1.8" evidence="2 7"/>
<evidence type="ECO:0000256" key="8">
    <source>
        <dbReference type="PROSITE-ProRule" id="PRU00339"/>
    </source>
</evidence>
<sequence length="496" mass="56147">MTQNEFQPTDITPNKDGGVIKQIIKEGEGNDSPVPGDKVKVHYVGTLDDGAETQFDSSRDRGEQFEFDLGKGSVIKAWDIGVATMKKGEIAKLTCKPEYAYGATGAPPKIPANATLIFEVELFEWKGEDISEEEDGSIIRHITTKGKGYKNPNDNALVKIHYVGRYKENVFEDREVEFTMGEGDAQGIVEGVEEAAKKMKEGEKCRLDVKAIRAYGSQGKPEFNIPPDADLHYDVEMLHFEKAKDSWEMDIKEKLQQAEVSKSKGTKYFKEENFKLACKCYEKVIKYLEFETVTEEDDKAKRRELMLAAHLNVAMCKLKTKEWYDSKKHCEKALEFDPNNVKGFFRKAQAEYELKDWKESKADYQKVLELEPANKAAKNGVLKCEQQEKKDKEREKKLYQGIFSKMAKENQAKESERPQDGFAEIGEWDNSMARGMLPLDRECEAFGEKMPERAVSDTCANGLVENDKQETPKESKPEPASANGETESKPEGDTPV</sequence>
<dbReference type="FunFam" id="3.10.50.40:FF:000013">
    <property type="entry name" value="Peptidylprolyl isomerase"/>
    <property type="match status" value="1"/>
</dbReference>
<keyword evidence="3" id="KW-0677">Repeat</keyword>
<organism evidence="11 12">
    <name type="scientific">Pinctada imbricata</name>
    <name type="common">Atlantic pearl-oyster</name>
    <name type="synonym">Pinctada martensii</name>
    <dbReference type="NCBI Taxonomy" id="66713"/>
    <lineage>
        <taxon>Eukaryota</taxon>
        <taxon>Metazoa</taxon>
        <taxon>Spiralia</taxon>
        <taxon>Lophotrochozoa</taxon>
        <taxon>Mollusca</taxon>
        <taxon>Bivalvia</taxon>
        <taxon>Autobranchia</taxon>
        <taxon>Pteriomorphia</taxon>
        <taxon>Pterioida</taxon>
        <taxon>Pterioidea</taxon>
        <taxon>Pteriidae</taxon>
        <taxon>Pinctada</taxon>
    </lineage>
</organism>
<evidence type="ECO:0000256" key="3">
    <source>
        <dbReference type="ARBA" id="ARBA00022737"/>
    </source>
</evidence>
<protein>
    <recommendedName>
        <fullName evidence="2 7">peptidylprolyl isomerase</fullName>
        <ecNumber evidence="2 7">5.2.1.8</ecNumber>
    </recommendedName>
</protein>
<evidence type="ECO:0000313" key="11">
    <source>
        <dbReference type="EMBL" id="KAK3101889.1"/>
    </source>
</evidence>
<dbReference type="PROSITE" id="PS50005">
    <property type="entry name" value="TPR"/>
    <property type="match status" value="1"/>
</dbReference>
<reference evidence="11" key="1">
    <citation type="submission" date="2019-08" db="EMBL/GenBank/DDBJ databases">
        <title>The improved chromosome-level genome for the pearl oyster Pinctada fucata martensii using PacBio sequencing and Hi-C.</title>
        <authorList>
            <person name="Zheng Z."/>
        </authorList>
    </citation>
    <scope>NUCLEOTIDE SEQUENCE</scope>
    <source>
        <strain evidence="11">ZZ-2019</strain>
        <tissue evidence="11">Adductor muscle</tissue>
    </source>
</reference>
<dbReference type="InterPro" id="IPR001179">
    <property type="entry name" value="PPIase_FKBP_dom"/>
</dbReference>
<dbReference type="AlphaFoldDB" id="A0AA88YMX6"/>
<evidence type="ECO:0000256" key="6">
    <source>
        <dbReference type="ARBA" id="ARBA00023235"/>
    </source>
</evidence>